<comment type="caution">
    <text evidence="3">The sequence shown here is derived from an EMBL/GenBank/DDBJ whole genome shotgun (WGS) entry which is preliminary data.</text>
</comment>
<dbReference type="Pfam" id="PF13561">
    <property type="entry name" value="adh_short_C2"/>
    <property type="match status" value="1"/>
</dbReference>
<dbReference type="PRINTS" id="PR00081">
    <property type="entry name" value="GDHRDH"/>
</dbReference>
<accession>A0A1S1YTA7</accession>
<dbReference type="PANTHER" id="PTHR43477:SF1">
    <property type="entry name" value="DIHYDROANTICAPSIN 7-DEHYDROGENASE"/>
    <property type="match status" value="1"/>
</dbReference>
<dbReference type="AlphaFoldDB" id="A0A1S1YTA7"/>
<comment type="similarity">
    <text evidence="1">Belongs to the short-chain dehydrogenases/reductases (SDR) family.</text>
</comment>
<dbReference type="InterPro" id="IPR036291">
    <property type="entry name" value="NAD(P)-bd_dom_sf"/>
</dbReference>
<dbReference type="Proteomes" id="UP000179797">
    <property type="component" value="Unassembled WGS sequence"/>
</dbReference>
<keyword evidence="2" id="KW-0560">Oxidoreductase</keyword>
<name>A0A1S1YTA7_FLAPC</name>
<keyword evidence="4" id="KW-1185">Reference proteome</keyword>
<dbReference type="CDD" id="cd05233">
    <property type="entry name" value="SDR_c"/>
    <property type="match status" value="1"/>
</dbReference>
<protein>
    <submittedName>
        <fullName evidence="3">Oxidoreductase</fullName>
    </submittedName>
</protein>
<organism evidence="3 4">
    <name type="scientific">Flammeovirga pacifica</name>
    <dbReference type="NCBI Taxonomy" id="915059"/>
    <lineage>
        <taxon>Bacteria</taxon>
        <taxon>Pseudomonadati</taxon>
        <taxon>Bacteroidota</taxon>
        <taxon>Cytophagia</taxon>
        <taxon>Cytophagales</taxon>
        <taxon>Flammeovirgaceae</taxon>
        <taxon>Flammeovirga</taxon>
    </lineage>
</organism>
<dbReference type="EMBL" id="JRYR02000002">
    <property type="protein sequence ID" value="OHX64260.1"/>
    <property type="molecule type" value="Genomic_DNA"/>
</dbReference>
<gene>
    <name evidence="3" type="ORF">NH26_21910</name>
</gene>
<dbReference type="GO" id="GO:0016491">
    <property type="term" value="F:oxidoreductase activity"/>
    <property type="evidence" value="ECO:0007669"/>
    <property type="project" value="UniProtKB-KW"/>
</dbReference>
<dbReference type="SUPFAM" id="SSF51735">
    <property type="entry name" value="NAD(P)-binding Rossmann-fold domains"/>
    <property type="match status" value="1"/>
</dbReference>
<proteinExistence type="inferred from homology"/>
<dbReference type="RefSeq" id="WP_044220853.1">
    <property type="nucleotide sequence ID" value="NZ_JRYR02000002.1"/>
</dbReference>
<evidence type="ECO:0000313" key="4">
    <source>
        <dbReference type="Proteomes" id="UP000179797"/>
    </source>
</evidence>
<dbReference type="Gene3D" id="3.40.50.720">
    <property type="entry name" value="NAD(P)-binding Rossmann-like Domain"/>
    <property type="match status" value="1"/>
</dbReference>
<sequence length="231" mass="25090">MKNILIIGGSSGIGKSLVDLLSEDPKNKIYATYNHTSPTSQNGVVYYHYDVLSDDISNLDLPKELHGLVYCPGSINLKPFQRISDSDFIDDFQLQVIGAIRIVRENINALRKGKGSIVFFSTIAVQSGFKFHASVATSKGAIEGLTKSLASEFAPHIRVNAIAPSLTDTPLAAKLLSDDTKKEANAKNHPLKKIGEAKDIAHMADFLLSDKAQWMTGQIIHIDGGLSTLKL</sequence>
<evidence type="ECO:0000256" key="1">
    <source>
        <dbReference type="ARBA" id="ARBA00006484"/>
    </source>
</evidence>
<dbReference type="PANTHER" id="PTHR43477">
    <property type="entry name" value="DIHYDROANTICAPSIN 7-DEHYDROGENASE"/>
    <property type="match status" value="1"/>
</dbReference>
<reference evidence="3 4" key="1">
    <citation type="journal article" date="2012" name="Int. J. Syst. Evol. Microbiol.">
        <title>Flammeovirga pacifica sp. nov., isolated from deep-sea sediment.</title>
        <authorList>
            <person name="Xu H."/>
            <person name="Fu Y."/>
            <person name="Yang N."/>
            <person name="Ding Z."/>
            <person name="Lai Q."/>
            <person name="Zeng R."/>
        </authorList>
    </citation>
    <scope>NUCLEOTIDE SEQUENCE [LARGE SCALE GENOMIC DNA]</scope>
    <source>
        <strain evidence="4">DSM 24597 / LMG 26175 / WPAGA1</strain>
    </source>
</reference>
<evidence type="ECO:0000256" key="2">
    <source>
        <dbReference type="ARBA" id="ARBA00023002"/>
    </source>
</evidence>
<dbReference type="InterPro" id="IPR002347">
    <property type="entry name" value="SDR_fam"/>
</dbReference>
<dbReference type="InterPro" id="IPR051122">
    <property type="entry name" value="SDR_DHRS6-like"/>
</dbReference>
<evidence type="ECO:0000313" key="3">
    <source>
        <dbReference type="EMBL" id="OHX64260.1"/>
    </source>
</evidence>
<dbReference type="OrthoDB" id="9804104at2"/>
<dbReference type="STRING" id="915059.NH26_21910"/>